<evidence type="ECO:0000256" key="4">
    <source>
        <dbReference type="PIRNR" id="PIRNR036492"/>
    </source>
</evidence>
<comment type="similarity">
    <text evidence="1 4 7">Belongs to the aldehyde dehydrogenase family.</text>
</comment>
<organism evidence="9 10">
    <name type="scientific">Flavilitoribacter nigricans (strain ATCC 23147 / DSM 23189 / NBRC 102662 / NCIMB 1420 / SS-2)</name>
    <name type="common">Lewinella nigricans</name>
    <dbReference type="NCBI Taxonomy" id="1122177"/>
    <lineage>
        <taxon>Bacteria</taxon>
        <taxon>Pseudomonadati</taxon>
        <taxon>Bacteroidota</taxon>
        <taxon>Saprospiria</taxon>
        <taxon>Saprospirales</taxon>
        <taxon>Lewinellaceae</taxon>
        <taxon>Flavilitoribacter</taxon>
    </lineage>
</organism>
<dbReference type="Gene3D" id="3.40.605.10">
    <property type="entry name" value="Aldehyde Dehydrogenase, Chain A, domain 1"/>
    <property type="match status" value="1"/>
</dbReference>
<keyword evidence="10" id="KW-1185">Reference proteome</keyword>
<protein>
    <recommendedName>
        <fullName evidence="4">Aldehyde dehydrogenase</fullName>
    </recommendedName>
</protein>
<dbReference type="SUPFAM" id="SSF53720">
    <property type="entry name" value="ALDH-like"/>
    <property type="match status" value="1"/>
</dbReference>
<dbReference type="FunFam" id="3.40.605.10:FF:000004">
    <property type="entry name" value="Aldehyde dehydrogenase"/>
    <property type="match status" value="1"/>
</dbReference>
<dbReference type="InterPro" id="IPR029510">
    <property type="entry name" value="Ald_DH_CS_GLU"/>
</dbReference>
<feature type="domain" description="Aldehyde dehydrogenase" evidence="8">
    <location>
        <begin position="9"/>
        <end position="443"/>
    </location>
</feature>
<evidence type="ECO:0000256" key="3">
    <source>
        <dbReference type="ARBA" id="ARBA00023027"/>
    </source>
</evidence>
<dbReference type="OrthoDB" id="9762913at2"/>
<dbReference type="Proteomes" id="UP000223913">
    <property type="component" value="Unassembled WGS sequence"/>
</dbReference>
<keyword evidence="3" id="KW-0520">NAD</keyword>
<dbReference type="GO" id="GO:0005737">
    <property type="term" value="C:cytoplasm"/>
    <property type="evidence" value="ECO:0007669"/>
    <property type="project" value="TreeGrafter"/>
</dbReference>
<dbReference type="PROSITE" id="PS00687">
    <property type="entry name" value="ALDEHYDE_DEHYDR_GLU"/>
    <property type="match status" value="1"/>
</dbReference>
<dbReference type="GO" id="GO:0006081">
    <property type="term" value="P:aldehyde metabolic process"/>
    <property type="evidence" value="ECO:0007669"/>
    <property type="project" value="InterPro"/>
</dbReference>
<keyword evidence="2 4" id="KW-0560">Oxidoreductase</keyword>
<dbReference type="PIRSF" id="PIRSF036492">
    <property type="entry name" value="ALDH"/>
    <property type="match status" value="1"/>
</dbReference>
<comment type="caution">
    <text evidence="9">The sequence shown here is derived from an EMBL/GenBank/DDBJ whole genome shotgun (WGS) entry which is preliminary data.</text>
</comment>
<evidence type="ECO:0000256" key="1">
    <source>
        <dbReference type="ARBA" id="ARBA00009986"/>
    </source>
</evidence>
<accession>A0A2D0NFC9</accession>
<evidence type="ECO:0000256" key="7">
    <source>
        <dbReference type="RuleBase" id="RU003345"/>
    </source>
</evidence>
<feature type="active site" evidence="5">
    <location>
        <position position="256"/>
    </location>
</feature>
<dbReference type="CDD" id="cd07134">
    <property type="entry name" value="ALDH_AlkH-like"/>
    <property type="match status" value="1"/>
</dbReference>
<evidence type="ECO:0000313" key="10">
    <source>
        <dbReference type="Proteomes" id="UP000223913"/>
    </source>
</evidence>
<dbReference type="AlphaFoldDB" id="A0A2D0NFC9"/>
<dbReference type="PANTHER" id="PTHR43570:SF20">
    <property type="entry name" value="ALDEHYDE DEHYDROGENASE ALDX-RELATED"/>
    <property type="match status" value="1"/>
</dbReference>
<name>A0A2D0NFC9_FLAN2</name>
<gene>
    <name evidence="9" type="ORF">CRP01_07775</name>
</gene>
<dbReference type="Gene3D" id="3.40.309.10">
    <property type="entry name" value="Aldehyde Dehydrogenase, Chain A, domain 2"/>
    <property type="match status" value="1"/>
</dbReference>
<evidence type="ECO:0000259" key="8">
    <source>
        <dbReference type="Pfam" id="PF00171"/>
    </source>
</evidence>
<dbReference type="Pfam" id="PF00171">
    <property type="entry name" value="Aldedh"/>
    <property type="match status" value="1"/>
</dbReference>
<dbReference type="GO" id="GO:0004029">
    <property type="term" value="F:aldehyde dehydrogenase (NAD+) activity"/>
    <property type="evidence" value="ECO:0007669"/>
    <property type="project" value="TreeGrafter"/>
</dbReference>
<evidence type="ECO:0000256" key="5">
    <source>
        <dbReference type="PIRSR" id="PIRSR036492-1"/>
    </source>
</evidence>
<dbReference type="EMBL" id="PDUD01000011">
    <property type="protein sequence ID" value="PHN07118.1"/>
    <property type="molecule type" value="Genomic_DNA"/>
</dbReference>
<dbReference type="InterPro" id="IPR012394">
    <property type="entry name" value="Aldehyde_DH_NAD(P)"/>
</dbReference>
<evidence type="ECO:0000256" key="6">
    <source>
        <dbReference type="PROSITE-ProRule" id="PRU10007"/>
    </source>
</evidence>
<dbReference type="FunFam" id="3.40.309.10:FF:000003">
    <property type="entry name" value="Aldehyde dehydrogenase"/>
    <property type="match status" value="1"/>
</dbReference>
<reference evidence="9 10" key="1">
    <citation type="submission" date="2017-10" db="EMBL/GenBank/DDBJ databases">
        <title>The draft genome sequence of Lewinella nigricans NBRC 102662.</title>
        <authorList>
            <person name="Wang K."/>
        </authorList>
    </citation>
    <scope>NUCLEOTIDE SEQUENCE [LARGE SCALE GENOMIC DNA]</scope>
    <source>
        <strain evidence="9 10">NBRC 102662</strain>
    </source>
</reference>
<dbReference type="InterPro" id="IPR016161">
    <property type="entry name" value="Ald_DH/histidinol_DH"/>
</dbReference>
<evidence type="ECO:0000256" key="2">
    <source>
        <dbReference type="ARBA" id="ARBA00023002"/>
    </source>
</evidence>
<dbReference type="InterPro" id="IPR015590">
    <property type="entry name" value="Aldehyde_DH_dom"/>
</dbReference>
<dbReference type="InterPro" id="IPR016163">
    <property type="entry name" value="Ald_DH_C"/>
</dbReference>
<dbReference type="InterPro" id="IPR016162">
    <property type="entry name" value="Ald_DH_N"/>
</dbReference>
<evidence type="ECO:0000313" key="9">
    <source>
        <dbReference type="EMBL" id="PHN07118.1"/>
    </source>
</evidence>
<feature type="active site" evidence="5 6">
    <location>
        <position position="222"/>
    </location>
</feature>
<proteinExistence type="inferred from homology"/>
<sequence length="476" mass="53256">MTVTTIQDKASREELQRLFEAQRAHQFQVADASIRERKAKLKALKQAIMVTYRQEIRDALQADMGKSQIEADLIEIFPVIKEIKHALSNLGRWTGKHFVSTPLAFLGSRSYVEYEPKGVCLLISPWNFPINLTFGPLVGAIAAGNTVIVKPSEFTPHCSRLMAKIIADLFPEKEITLVQGAVETSTRLLELPFDHIFFTGSPKVGKVVMAAAARNLTSITLELGGKSPTIVDETADIDTAARRTASGKWINAGQICIAPDHVFVHESRIDDFNAALSRHLDNFFGGDATRSADYTEMVNREHLERVKSYLDDSLAKGASIVYGGQINRENNRMAPTVVTNVTPDSALMQKEIFGPVLPVIPFRDLDTLLKQINAGEKPLALYIFSKSSRNIRYIRRQTRAGTTCINHNGIHYFHPELPFGGSNNSGIGKAHGFYTFEAFSNSRAYYRQVWPTPLDLLAPPYQKWKEKVVEFTIRYL</sequence>
<dbReference type="PANTHER" id="PTHR43570">
    <property type="entry name" value="ALDEHYDE DEHYDROGENASE"/>
    <property type="match status" value="1"/>
</dbReference>